<keyword evidence="2" id="KW-1185">Reference proteome</keyword>
<dbReference type="Pfam" id="PF10604">
    <property type="entry name" value="Polyketide_cyc2"/>
    <property type="match status" value="1"/>
</dbReference>
<evidence type="ECO:0000313" key="1">
    <source>
        <dbReference type="EMBL" id="GGX29516.1"/>
    </source>
</evidence>
<dbReference type="InterPro" id="IPR023393">
    <property type="entry name" value="START-like_dom_sf"/>
</dbReference>
<accession>A0ABQ2XRV3</accession>
<evidence type="ECO:0008006" key="3">
    <source>
        <dbReference type="Google" id="ProtNLM"/>
    </source>
</evidence>
<dbReference type="EMBL" id="BMYU01000001">
    <property type="protein sequence ID" value="GGX29516.1"/>
    <property type="molecule type" value="Genomic_DNA"/>
</dbReference>
<protein>
    <recommendedName>
        <fullName evidence="3">Polyketide cyclase/dehydrase/lipid transport protein</fullName>
    </recommendedName>
</protein>
<dbReference type="Proteomes" id="UP000653343">
    <property type="component" value="Unassembled WGS sequence"/>
</dbReference>
<evidence type="ECO:0000313" key="2">
    <source>
        <dbReference type="Proteomes" id="UP000653343"/>
    </source>
</evidence>
<reference evidence="2" key="1">
    <citation type="journal article" date="2019" name="Int. J. Syst. Evol. Microbiol.">
        <title>The Global Catalogue of Microorganisms (GCM) 10K type strain sequencing project: providing services to taxonomists for standard genome sequencing and annotation.</title>
        <authorList>
            <consortium name="The Broad Institute Genomics Platform"/>
            <consortium name="The Broad Institute Genome Sequencing Center for Infectious Disease"/>
            <person name="Wu L."/>
            <person name="Ma J."/>
        </authorList>
    </citation>
    <scope>NUCLEOTIDE SEQUENCE [LARGE SCALE GENOMIC DNA]</scope>
    <source>
        <strain evidence="2">KCTC 23917</strain>
    </source>
</reference>
<sequence length="154" mass="17652">MSSTVKEVQRQLIEAETEYVLKAPRSKVFAYLSNPVNDKIWQGSCVDAQLHASAPASGAEYSIKFSFLGRKMDFRARILDVRPDSDYAFEVIDGPFYYKGQYRFEEDGRHTRIHWHFAAEPGKFFGILPASILRKVLVSQIEKDFVTLERQLAA</sequence>
<organism evidence="1 2">
    <name type="scientific">Undibacterium squillarum</name>
    <dbReference type="NCBI Taxonomy" id="1131567"/>
    <lineage>
        <taxon>Bacteria</taxon>
        <taxon>Pseudomonadati</taxon>
        <taxon>Pseudomonadota</taxon>
        <taxon>Betaproteobacteria</taxon>
        <taxon>Burkholderiales</taxon>
        <taxon>Oxalobacteraceae</taxon>
        <taxon>Undibacterium</taxon>
    </lineage>
</organism>
<comment type="caution">
    <text evidence="1">The sequence shown here is derived from an EMBL/GenBank/DDBJ whole genome shotgun (WGS) entry which is preliminary data.</text>
</comment>
<dbReference type="SUPFAM" id="SSF55961">
    <property type="entry name" value="Bet v1-like"/>
    <property type="match status" value="1"/>
</dbReference>
<dbReference type="Gene3D" id="3.30.530.20">
    <property type="match status" value="1"/>
</dbReference>
<proteinExistence type="predicted"/>
<name>A0ABQ2XRV3_9BURK</name>
<dbReference type="InterPro" id="IPR019587">
    <property type="entry name" value="Polyketide_cyclase/dehydratase"/>
</dbReference>
<dbReference type="RefSeq" id="WP_189355247.1">
    <property type="nucleotide sequence ID" value="NZ_BMYU01000001.1"/>
</dbReference>
<gene>
    <name evidence="1" type="ORF">GCM10010946_03080</name>
</gene>